<comment type="caution">
    <text evidence="1">The sequence shown here is derived from an EMBL/GenBank/DDBJ whole genome shotgun (WGS) entry which is preliminary data.</text>
</comment>
<protein>
    <submittedName>
        <fullName evidence="1">Uncharacterized protein</fullName>
    </submittedName>
</protein>
<dbReference type="EMBL" id="CAXHTB010000023">
    <property type="protein sequence ID" value="CAL0330967.1"/>
    <property type="molecule type" value="Genomic_DNA"/>
</dbReference>
<gene>
    <name evidence="1" type="ORF">LLUT_LOCUS32027</name>
</gene>
<sequence length="76" mass="8268">MSTSYVIECQSLMGESGVECGNISSLPTVFLTIGGRSFDLGPQEFDYLILRIHLDGSVSSGYSISLLHQFLFKSST</sequence>
<evidence type="ECO:0000313" key="2">
    <source>
        <dbReference type="Proteomes" id="UP001497480"/>
    </source>
</evidence>
<keyword evidence="2" id="KW-1185">Reference proteome</keyword>
<accession>A0AAV1YAC7</accession>
<name>A0AAV1YAC7_LUPLU</name>
<dbReference type="Proteomes" id="UP001497480">
    <property type="component" value="Unassembled WGS sequence"/>
</dbReference>
<dbReference type="AlphaFoldDB" id="A0AAV1YAC7"/>
<organism evidence="1 2">
    <name type="scientific">Lupinus luteus</name>
    <name type="common">European yellow lupine</name>
    <dbReference type="NCBI Taxonomy" id="3873"/>
    <lineage>
        <taxon>Eukaryota</taxon>
        <taxon>Viridiplantae</taxon>
        <taxon>Streptophyta</taxon>
        <taxon>Embryophyta</taxon>
        <taxon>Tracheophyta</taxon>
        <taxon>Spermatophyta</taxon>
        <taxon>Magnoliopsida</taxon>
        <taxon>eudicotyledons</taxon>
        <taxon>Gunneridae</taxon>
        <taxon>Pentapetalae</taxon>
        <taxon>rosids</taxon>
        <taxon>fabids</taxon>
        <taxon>Fabales</taxon>
        <taxon>Fabaceae</taxon>
        <taxon>Papilionoideae</taxon>
        <taxon>50 kb inversion clade</taxon>
        <taxon>genistoids sensu lato</taxon>
        <taxon>core genistoids</taxon>
        <taxon>Genisteae</taxon>
        <taxon>Lupinus</taxon>
    </lineage>
</organism>
<reference evidence="1 2" key="1">
    <citation type="submission" date="2024-03" db="EMBL/GenBank/DDBJ databases">
        <authorList>
            <person name="Martinez-Hernandez J."/>
        </authorList>
    </citation>
    <scope>NUCLEOTIDE SEQUENCE [LARGE SCALE GENOMIC DNA]</scope>
</reference>
<proteinExistence type="predicted"/>
<evidence type="ECO:0000313" key="1">
    <source>
        <dbReference type="EMBL" id="CAL0330967.1"/>
    </source>
</evidence>